<sequence length="49" mass="5588">MKNANFIFLIILEGTRKNITPRQVKANTIKGPIKPKQQLHNFKLLAVNS</sequence>
<name>A0A817B5A4_BRANA</name>
<dbReference type="AlphaFoldDB" id="A0A817B5A4"/>
<accession>A0A817B5A4</accession>
<dbReference type="Proteomes" id="UP001295469">
    <property type="component" value="Chromosome A10"/>
</dbReference>
<evidence type="ECO:0000313" key="1">
    <source>
        <dbReference type="EMBL" id="CAF2349369.1"/>
    </source>
</evidence>
<proteinExistence type="predicted"/>
<organism evidence="1">
    <name type="scientific">Brassica napus</name>
    <name type="common">Rape</name>
    <dbReference type="NCBI Taxonomy" id="3708"/>
    <lineage>
        <taxon>Eukaryota</taxon>
        <taxon>Viridiplantae</taxon>
        <taxon>Streptophyta</taxon>
        <taxon>Embryophyta</taxon>
        <taxon>Tracheophyta</taxon>
        <taxon>Spermatophyta</taxon>
        <taxon>Magnoliopsida</taxon>
        <taxon>eudicotyledons</taxon>
        <taxon>Gunneridae</taxon>
        <taxon>Pentapetalae</taxon>
        <taxon>rosids</taxon>
        <taxon>malvids</taxon>
        <taxon>Brassicales</taxon>
        <taxon>Brassicaceae</taxon>
        <taxon>Brassiceae</taxon>
        <taxon>Brassica</taxon>
    </lineage>
</organism>
<gene>
    <name evidence="1" type="ORF">DARMORV10_A10P25280.1</name>
</gene>
<dbReference type="EMBL" id="HG994364">
    <property type="protein sequence ID" value="CAF2349369.1"/>
    <property type="molecule type" value="Genomic_DNA"/>
</dbReference>
<reference evidence="1" key="1">
    <citation type="submission" date="2021-01" db="EMBL/GenBank/DDBJ databases">
        <authorList>
            <consortium name="Genoscope - CEA"/>
            <person name="William W."/>
        </authorList>
    </citation>
    <scope>NUCLEOTIDE SEQUENCE</scope>
</reference>
<protein>
    <submittedName>
        <fullName evidence="1">(rape) hypothetical protein</fullName>
    </submittedName>
</protein>